<protein>
    <submittedName>
        <fullName evidence="2">Uncharacterized protein</fullName>
    </submittedName>
</protein>
<name>A0A5P2AW07_STRVZ</name>
<evidence type="ECO:0000313" key="2">
    <source>
        <dbReference type="EMBL" id="QES22345.1"/>
    </source>
</evidence>
<evidence type="ECO:0000313" key="3">
    <source>
        <dbReference type="Proteomes" id="UP000324106"/>
    </source>
</evidence>
<evidence type="ECO:0000256" key="1">
    <source>
        <dbReference type="SAM" id="MobiDB-lite"/>
    </source>
</evidence>
<feature type="compositionally biased region" description="Basic and acidic residues" evidence="1">
    <location>
        <begin position="101"/>
        <end position="118"/>
    </location>
</feature>
<organism evidence="2 3">
    <name type="scientific">Streptomyces venezuelae</name>
    <dbReference type="NCBI Taxonomy" id="54571"/>
    <lineage>
        <taxon>Bacteria</taxon>
        <taxon>Bacillati</taxon>
        <taxon>Actinomycetota</taxon>
        <taxon>Actinomycetes</taxon>
        <taxon>Kitasatosporales</taxon>
        <taxon>Streptomycetaceae</taxon>
        <taxon>Streptomyces</taxon>
    </lineage>
</organism>
<sequence>MWIDSEAVAMRMTTGSDWCESLTLFADCTHHLTEATGHPWTVTSAGLRACPAATTEGSSSTASRTGGSRRTRSGCPASRPPNARPPASGRSPQHVASLGSRGDRVKGLCDQLGRELRR</sequence>
<feature type="compositionally biased region" description="Low complexity" evidence="1">
    <location>
        <begin position="52"/>
        <end position="66"/>
    </location>
</feature>
<proteinExistence type="predicted"/>
<dbReference type="EMBL" id="CP029194">
    <property type="protein sequence ID" value="QES22345.1"/>
    <property type="molecule type" value="Genomic_DNA"/>
</dbReference>
<accession>A0A5P2AW07</accession>
<dbReference type="AlphaFoldDB" id="A0A5P2AW07"/>
<feature type="region of interest" description="Disordered" evidence="1">
    <location>
        <begin position="52"/>
        <end position="118"/>
    </location>
</feature>
<dbReference type="Proteomes" id="UP000324106">
    <property type="component" value="Chromosome"/>
</dbReference>
<gene>
    <name evidence="2" type="ORF">DEJ46_27280</name>
</gene>
<reference evidence="2 3" key="1">
    <citation type="submission" date="2018-05" db="EMBL/GenBank/DDBJ databases">
        <title>Streptomyces venezuelae.</title>
        <authorList>
            <person name="Kim W."/>
            <person name="Lee N."/>
            <person name="Cho B.-K."/>
        </authorList>
    </citation>
    <scope>NUCLEOTIDE SEQUENCE [LARGE SCALE GENOMIC DNA]</scope>
    <source>
        <strain evidence="2 3">ATCC 15068</strain>
    </source>
</reference>